<evidence type="ECO:0000313" key="3">
    <source>
        <dbReference type="Proteomes" id="UP000823561"/>
    </source>
</evidence>
<sequence length="124" mass="13988">MPVCFVPQCAHSSRNGCSFFRFPGNARTKTLWLKRIRNIGTPHPGLMYTGFFRLADREPNTNDRYCKVVVDPDQGLTEGVMESEDGVAQDSMMEVEMELDPDEIVAQNSKPVPSTYLPSSRPFE</sequence>
<proteinExistence type="predicted"/>
<comment type="caution">
    <text evidence="2">The sequence shown here is derived from an EMBL/GenBank/DDBJ whole genome shotgun (WGS) entry which is preliminary data.</text>
</comment>
<evidence type="ECO:0000256" key="1">
    <source>
        <dbReference type="SAM" id="MobiDB-lite"/>
    </source>
</evidence>
<feature type="region of interest" description="Disordered" evidence="1">
    <location>
        <begin position="103"/>
        <end position="124"/>
    </location>
</feature>
<gene>
    <name evidence="2" type="ORF">AALO_G00282440</name>
</gene>
<dbReference type="AlphaFoldDB" id="A0AAV6FPM3"/>
<protein>
    <recommendedName>
        <fullName evidence="4">THAP-type domain-containing protein</fullName>
    </recommendedName>
</protein>
<dbReference type="Proteomes" id="UP000823561">
    <property type="component" value="Chromosome 22"/>
</dbReference>
<evidence type="ECO:0000313" key="2">
    <source>
        <dbReference type="EMBL" id="KAG5263090.1"/>
    </source>
</evidence>
<evidence type="ECO:0008006" key="4">
    <source>
        <dbReference type="Google" id="ProtNLM"/>
    </source>
</evidence>
<dbReference type="EMBL" id="JADWDJ010000022">
    <property type="protein sequence ID" value="KAG5263090.1"/>
    <property type="molecule type" value="Genomic_DNA"/>
</dbReference>
<accession>A0AAV6FPM3</accession>
<organism evidence="2 3">
    <name type="scientific">Alosa alosa</name>
    <name type="common">allis shad</name>
    <dbReference type="NCBI Taxonomy" id="278164"/>
    <lineage>
        <taxon>Eukaryota</taxon>
        <taxon>Metazoa</taxon>
        <taxon>Chordata</taxon>
        <taxon>Craniata</taxon>
        <taxon>Vertebrata</taxon>
        <taxon>Euteleostomi</taxon>
        <taxon>Actinopterygii</taxon>
        <taxon>Neopterygii</taxon>
        <taxon>Teleostei</taxon>
        <taxon>Clupei</taxon>
        <taxon>Clupeiformes</taxon>
        <taxon>Clupeoidei</taxon>
        <taxon>Clupeidae</taxon>
        <taxon>Alosa</taxon>
    </lineage>
</organism>
<name>A0AAV6FPM3_9TELE</name>
<reference evidence="2" key="1">
    <citation type="submission" date="2020-10" db="EMBL/GenBank/DDBJ databases">
        <title>Chromosome-scale genome assembly of the Allis shad, Alosa alosa.</title>
        <authorList>
            <person name="Margot Z."/>
            <person name="Christophe K."/>
            <person name="Cabau C."/>
            <person name="Louis A."/>
            <person name="Berthelot C."/>
            <person name="Parey E."/>
            <person name="Roest Crollius H."/>
            <person name="Montfort J."/>
            <person name="Robinson-Rechavi M."/>
            <person name="Bucao C."/>
            <person name="Bouchez O."/>
            <person name="Gislard M."/>
            <person name="Lluch J."/>
            <person name="Milhes M."/>
            <person name="Lampietro C."/>
            <person name="Lopez Roques C."/>
            <person name="Donnadieu C."/>
            <person name="Braasch I."/>
            <person name="Desvignes T."/>
            <person name="Postlethwait J."/>
            <person name="Bobe J."/>
            <person name="Guiguen Y."/>
        </authorList>
    </citation>
    <scope>NUCLEOTIDE SEQUENCE</scope>
    <source>
        <strain evidence="2">M-15738</strain>
        <tissue evidence="2">Blood</tissue>
    </source>
</reference>
<keyword evidence="3" id="KW-1185">Reference proteome</keyword>
<feature type="compositionally biased region" description="Polar residues" evidence="1">
    <location>
        <begin position="106"/>
        <end position="118"/>
    </location>
</feature>